<comment type="pathway">
    <text evidence="8">Cell wall biogenesis; peptidoglycan biosynthesis.</text>
</comment>
<dbReference type="NCBIfam" id="TIGR01695">
    <property type="entry name" value="murJ_mviN"/>
    <property type="match status" value="1"/>
</dbReference>
<evidence type="ECO:0000256" key="8">
    <source>
        <dbReference type="HAMAP-Rule" id="MF_02078"/>
    </source>
</evidence>
<comment type="similarity">
    <text evidence="8 9">Belongs to the MurJ/MviN family.</text>
</comment>
<evidence type="ECO:0000313" key="10">
    <source>
        <dbReference type="EMBL" id="NMP22540.1"/>
    </source>
</evidence>
<reference evidence="10 11" key="1">
    <citation type="submission" date="2020-04" db="EMBL/GenBank/DDBJ databases">
        <authorList>
            <person name="Zhang R."/>
            <person name="Schippers A."/>
        </authorList>
    </citation>
    <scope>NUCLEOTIDE SEQUENCE [LARGE SCALE GENOMIC DNA]</scope>
    <source>
        <strain evidence="10 11">DSM 109850</strain>
    </source>
</reference>
<keyword evidence="7 8" id="KW-0472">Membrane</keyword>
<dbReference type="InterPro" id="IPR004268">
    <property type="entry name" value="MurJ"/>
</dbReference>
<dbReference type="GO" id="GO:0015648">
    <property type="term" value="F:lipid-linked peptidoglycan transporter activity"/>
    <property type="evidence" value="ECO:0007669"/>
    <property type="project" value="UniProtKB-UniRule"/>
</dbReference>
<feature type="transmembrane region" description="Helical" evidence="8">
    <location>
        <begin position="450"/>
        <end position="474"/>
    </location>
</feature>
<evidence type="ECO:0000256" key="3">
    <source>
        <dbReference type="ARBA" id="ARBA00022692"/>
    </source>
</evidence>
<dbReference type="PRINTS" id="PR01806">
    <property type="entry name" value="VIRFACTRMVIN"/>
</dbReference>
<evidence type="ECO:0000256" key="6">
    <source>
        <dbReference type="ARBA" id="ARBA00022989"/>
    </source>
</evidence>
<dbReference type="GO" id="GO:0071555">
    <property type="term" value="P:cell wall organization"/>
    <property type="evidence" value="ECO:0007669"/>
    <property type="project" value="UniProtKB-UniRule"/>
</dbReference>
<comment type="caution">
    <text evidence="8">Lacks conserved residue(s) required for the propagation of feature annotation.</text>
</comment>
<feature type="transmembrane region" description="Helical" evidence="8">
    <location>
        <begin position="486"/>
        <end position="504"/>
    </location>
</feature>
<feature type="transmembrane region" description="Helical" evidence="8">
    <location>
        <begin position="93"/>
        <end position="115"/>
    </location>
</feature>
<keyword evidence="5 8" id="KW-0573">Peptidoglycan synthesis</keyword>
<evidence type="ECO:0000256" key="9">
    <source>
        <dbReference type="PIRNR" id="PIRNR002869"/>
    </source>
</evidence>
<evidence type="ECO:0000256" key="7">
    <source>
        <dbReference type="ARBA" id="ARBA00023136"/>
    </source>
</evidence>
<keyword evidence="6 8" id="KW-1133">Transmembrane helix</keyword>
<feature type="transmembrane region" description="Helical" evidence="8">
    <location>
        <begin position="193"/>
        <end position="215"/>
    </location>
</feature>
<evidence type="ECO:0000256" key="5">
    <source>
        <dbReference type="ARBA" id="ARBA00022984"/>
    </source>
</evidence>
<feature type="transmembrane region" description="Helical" evidence="8">
    <location>
        <begin position="317"/>
        <end position="344"/>
    </location>
</feature>
<feature type="transmembrane region" description="Helical" evidence="8">
    <location>
        <begin position="416"/>
        <end position="438"/>
    </location>
</feature>
<dbReference type="PIRSF" id="PIRSF002869">
    <property type="entry name" value="MviN"/>
    <property type="match status" value="1"/>
</dbReference>
<dbReference type="HAMAP" id="MF_02078">
    <property type="entry name" value="MurJ_MviN"/>
    <property type="match status" value="1"/>
</dbReference>
<evidence type="ECO:0000256" key="2">
    <source>
        <dbReference type="ARBA" id="ARBA00022475"/>
    </source>
</evidence>
<feature type="transmembrane region" description="Helical" evidence="8">
    <location>
        <begin position="12"/>
        <end position="34"/>
    </location>
</feature>
<feature type="transmembrane region" description="Helical" evidence="8">
    <location>
        <begin position="389"/>
        <end position="410"/>
    </location>
</feature>
<keyword evidence="4 8" id="KW-0133">Cell shape</keyword>
<feature type="transmembrane region" description="Helical" evidence="8">
    <location>
        <begin position="356"/>
        <end position="377"/>
    </location>
</feature>
<dbReference type="AlphaFoldDB" id="A0A7Y0L3I3"/>
<organism evidence="10 11">
    <name type="scientific">Sulfobacillus harzensis</name>
    <dbReference type="NCBI Taxonomy" id="2729629"/>
    <lineage>
        <taxon>Bacteria</taxon>
        <taxon>Bacillati</taxon>
        <taxon>Bacillota</taxon>
        <taxon>Clostridia</taxon>
        <taxon>Eubacteriales</taxon>
        <taxon>Clostridiales Family XVII. Incertae Sedis</taxon>
        <taxon>Sulfobacillus</taxon>
    </lineage>
</organism>
<evidence type="ECO:0000256" key="1">
    <source>
        <dbReference type="ARBA" id="ARBA00004651"/>
    </source>
</evidence>
<dbReference type="PANTHER" id="PTHR47019">
    <property type="entry name" value="LIPID II FLIPPASE MURJ"/>
    <property type="match status" value="1"/>
</dbReference>
<evidence type="ECO:0000256" key="4">
    <source>
        <dbReference type="ARBA" id="ARBA00022960"/>
    </source>
</evidence>
<proteinExistence type="inferred from homology"/>
<dbReference type="PANTHER" id="PTHR47019:SF1">
    <property type="entry name" value="LIPID II FLIPPASE MURJ"/>
    <property type="match status" value="1"/>
</dbReference>
<keyword evidence="8 9" id="KW-0813">Transport</keyword>
<keyword evidence="2 8" id="KW-1003">Cell membrane</keyword>
<evidence type="ECO:0000313" key="11">
    <source>
        <dbReference type="Proteomes" id="UP000533476"/>
    </source>
</evidence>
<gene>
    <name evidence="8 10" type="primary">murJ</name>
    <name evidence="10" type="ORF">HIJ39_09265</name>
</gene>
<protein>
    <recommendedName>
        <fullName evidence="8">Probable lipid II flippase MurJ</fullName>
    </recommendedName>
</protein>
<dbReference type="CDD" id="cd13123">
    <property type="entry name" value="MATE_MurJ_like"/>
    <property type="match status" value="1"/>
</dbReference>
<dbReference type="GO" id="GO:0008360">
    <property type="term" value="P:regulation of cell shape"/>
    <property type="evidence" value="ECO:0007669"/>
    <property type="project" value="UniProtKB-UniRule"/>
</dbReference>
<feature type="transmembrane region" description="Helical" evidence="8">
    <location>
        <begin position="46"/>
        <end position="73"/>
    </location>
</feature>
<accession>A0A7Y0L3I3</accession>
<dbReference type="RefSeq" id="WP_169098960.1">
    <property type="nucleotide sequence ID" value="NZ_JABBVZ010000025.1"/>
</dbReference>
<keyword evidence="8 9" id="KW-0961">Cell wall biogenesis/degradation</keyword>
<dbReference type="GO" id="GO:0005886">
    <property type="term" value="C:plasma membrane"/>
    <property type="evidence" value="ECO:0007669"/>
    <property type="project" value="UniProtKB-SubCell"/>
</dbReference>
<name>A0A7Y0L3I3_9FIRM</name>
<keyword evidence="3 8" id="KW-0812">Transmembrane</keyword>
<dbReference type="GO" id="GO:0009252">
    <property type="term" value="P:peptidoglycan biosynthetic process"/>
    <property type="evidence" value="ECO:0007669"/>
    <property type="project" value="UniProtKB-UniRule"/>
</dbReference>
<keyword evidence="11" id="KW-1185">Reference proteome</keyword>
<dbReference type="InterPro" id="IPR051050">
    <property type="entry name" value="Lipid_II_flippase_MurJ/MviN"/>
</dbReference>
<dbReference type="EMBL" id="JABBVZ010000025">
    <property type="protein sequence ID" value="NMP22540.1"/>
    <property type="molecule type" value="Genomic_DNA"/>
</dbReference>
<comment type="function">
    <text evidence="8 9">Involved in peptidoglycan biosynthesis. Transports lipid-linked peptidoglycan precursors from the inner to the outer leaflet of the cytoplasmic membrane.</text>
</comment>
<comment type="caution">
    <text evidence="10">The sequence shown here is derived from an EMBL/GenBank/DDBJ whole genome shotgun (WGS) entry which is preliminary data.</text>
</comment>
<dbReference type="UniPathway" id="UPA00219"/>
<dbReference type="Proteomes" id="UP000533476">
    <property type="component" value="Unassembled WGS sequence"/>
</dbReference>
<dbReference type="GO" id="GO:0034204">
    <property type="term" value="P:lipid translocation"/>
    <property type="evidence" value="ECO:0007669"/>
    <property type="project" value="TreeGrafter"/>
</dbReference>
<sequence length="524" mass="56829">MPDKRTPSIGRSATLVFGFNLISKLGGFIRQFAMALMFGTGMDNDAWLIASALPNLLFGAIGGAITSTVVPLLAEARARVDDAWRQAFIQQAFWSVLAIGLAISAVAELLAPILIHLLAPGFHGRKLVMAVSMARVVLPTLMLQTTGGVLSGILQESDQYAAPASVPALTNLIRIVGIVLLSRLMALWGSPKILGVAVGFTLATVSQFAILLPGVRRAGVRLRVPRRFDHPLLGKMGRMALPYILNFSASSIEVVIDRVLSSYLVVGSIAAINYSYTLVQVPLTMFLNPLITPLLTRLSQFHARAEHGAFRRLSEDGLGVVWMLLAPITVWFVMLRVPILNIIFQHGAFNARSTALTSKTLLAFGLGLPGFGMVLYFRNLFFAQRDTRYPAIFGLIAVACNIAGDLTLVHPLQAEGLSLSTSIANWINAILLASLLYRRGVLQWARVTRLAAPVASGLAIMAGALWGLMTLLPFNPHHRWLTVMDAVLWVAVSGILYLGVLKVMRFSSLDLILSRLKRRVPGLG</sequence>
<comment type="subcellular location">
    <subcellularLocation>
        <location evidence="1 8">Cell membrane</location>
        <topology evidence="1 8">Multi-pass membrane protein</topology>
    </subcellularLocation>
</comment>
<dbReference type="Pfam" id="PF03023">
    <property type="entry name" value="MurJ"/>
    <property type="match status" value="1"/>
</dbReference>